<name>A0A7C4CC91_UNCW3</name>
<evidence type="ECO:0000313" key="2">
    <source>
        <dbReference type="EMBL" id="HGK28863.1"/>
    </source>
</evidence>
<reference evidence="2" key="1">
    <citation type="journal article" date="2020" name="mSystems">
        <title>Genome- and Community-Level Interaction Insights into Carbon Utilization and Element Cycling Functions of Hydrothermarchaeota in Hydrothermal Sediment.</title>
        <authorList>
            <person name="Zhou Z."/>
            <person name="Liu Y."/>
            <person name="Xu W."/>
            <person name="Pan J."/>
            <person name="Luo Z.H."/>
            <person name="Li M."/>
        </authorList>
    </citation>
    <scope>NUCLEOTIDE SEQUENCE [LARGE SCALE GENOMIC DNA]</scope>
    <source>
        <strain evidence="2">SpSt-488</strain>
    </source>
</reference>
<sequence>MIQVSRGRADVKRRGVGGVSQSRVAGPEPDEVIQAGRRVLPVNPSAGRHEGLFCRRGIRPQAVPGVVGMSMTEFSTGVAGAGTDVVTGGARTGAARRG</sequence>
<feature type="region of interest" description="Disordered" evidence="1">
    <location>
        <begin position="1"/>
        <end position="31"/>
    </location>
</feature>
<organism evidence="2">
    <name type="scientific">candidate division WOR-3 bacterium</name>
    <dbReference type="NCBI Taxonomy" id="2052148"/>
    <lineage>
        <taxon>Bacteria</taxon>
        <taxon>Bacteria division WOR-3</taxon>
    </lineage>
</organism>
<comment type="caution">
    <text evidence="2">The sequence shown here is derived from an EMBL/GenBank/DDBJ whole genome shotgun (WGS) entry which is preliminary data.</text>
</comment>
<proteinExistence type="predicted"/>
<dbReference type="AlphaFoldDB" id="A0A7C4CC91"/>
<gene>
    <name evidence="2" type="ORF">ENS41_07975</name>
</gene>
<dbReference type="EMBL" id="DSUT01000168">
    <property type="protein sequence ID" value="HGK28863.1"/>
    <property type="molecule type" value="Genomic_DNA"/>
</dbReference>
<protein>
    <submittedName>
        <fullName evidence="2">Uncharacterized protein</fullName>
    </submittedName>
</protein>
<accession>A0A7C4CC91</accession>
<evidence type="ECO:0000256" key="1">
    <source>
        <dbReference type="SAM" id="MobiDB-lite"/>
    </source>
</evidence>